<evidence type="ECO:0000256" key="3">
    <source>
        <dbReference type="ARBA" id="ARBA00022679"/>
    </source>
</evidence>
<comment type="caution">
    <text evidence="10">The sequence shown here is derived from an EMBL/GenBank/DDBJ whole genome shotgun (WGS) entry which is preliminary data.</text>
</comment>
<dbReference type="Proteomes" id="UP001141259">
    <property type="component" value="Unassembled WGS sequence"/>
</dbReference>
<reference evidence="10" key="1">
    <citation type="submission" date="2022-08" db="EMBL/GenBank/DDBJ databases">
        <authorList>
            <person name="Tistechok S."/>
            <person name="Samborskyy M."/>
            <person name="Roman I."/>
        </authorList>
    </citation>
    <scope>NUCLEOTIDE SEQUENCE</scope>
    <source>
        <strain evidence="10">DSM 103496</strain>
    </source>
</reference>
<name>A0A9X3A1I2_9PSEU</name>
<comment type="cofactor">
    <cofactor evidence="1 6">
        <name>(R)-lipoate</name>
        <dbReference type="ChEBI" id="CHEBI:83088"/>
    </cofactor>
</comment>
<dbReference type="InterPro" id="IPR003016">
    <property type="entry name" value="2-oxoA_DH_lipoyl-BS"/>
</dbReference>
<dbReference type="Gene3D" id="4.10.320.10">
    <property type="entry name" value="E3-binding domain"/>
    <property type="match status" value="1"/>
</dbReference>
<accession>A0A9X3A1I2</accession>
<dbReference type="PANTHER" id="PTHR43178:SF5">
    <property type="entry name" value="LIPOAMIDE ACYLTRANSFERASE COMPONENT OF BRANCHED-CHAIN ALPHA-KETO ACID DEHYDROGENASE COMPLEX, MITOCHONDRIAL"/>
    <property type="match status" value="1"/>
</dbReference>
<evidence type="ECO:0000259" key="8">
    <source>
        <dbReference type="PROSITE" id="PS50968"/>
    </source>
</evidence>
<sequence length="398" mass="41479">MTTLTFLLPDVGEGLAEAEIVAWRVAVGDTVVVNQVIVDIETAKSVVELPSPHAGEVVELTAAEGDTVPVGAPIIAIRTATDEPRLLVGYGAKEPGTTRRRRGATPSTGDTPVERTRPRAKPPVRKLAKTLGVDLAAVTPSGPDGVVVRADVLKAAEGDAPVRGAGTRIPIKGVRKHTAAAVVASAFTAPHVTEFVTVDVTPTLELRDVVQRRREFRGVKLTPLAFVAMAYLRALARTPMATARWDDAAQEIVVPAGVNLGIAAATPRGLVVPNIKDAHLLGLLDLATAINDLAATARAGRTTPEAMAGGTTTVTNVGVFGVDTGTPILNPGETAILAVGAIRRRPWVVEDESGERIAPRSVLQLALSFDHRVMDGQGGSELLAHTADLLSQPGLAVL</sequence>
<dbReference type="InterPro" id="IPR036625">
    <property type="entry name" value="E3-bd_dom_sf"/>
</dbReference>
<dbReference type="FunFam" id="3.30.559.10:FF:000007">
    <property type="entry name" value="Dihydrolipoamide acetyltransferase component of pyruvate dehydrogenase complex"/>
    <property type="match status" value="1"/>
</dbReference>
<dbReference type="PROSITE" id="PS50968">
    <property type="entry name" value="BIOTINYL_LIPOYL"/>
    <property type="match status" value="1"/>
</dbReference>
<keyword evidence="11" id="KW-1185">Reference proteome</keyword>
<dbReference type="CDD" id="cd06849">
    <property type="entry name" value="lipoyl_domain"/>
    <property type="match status" value="1"/>
</dbReference>
<comment type="similarity">
    <text evidence="2 6">Belongs to the 2-oxoacid dehydrogenase family.</text>
</comment>
<dbReference type="RefSeq" id="WP_259623518.1">
    <property type="nucleotide sequence ID" value="NZ_JANYMP010000005.1"/>
</dbReference>
<dbReference type="AlphaFoldDB" id="A0A9X3A1I2"/>
<dbReference type="SUPFAM" id="SSF47005">
    <property type="entry name" value="Peripheral subunit-binding domain of 2-oxo acid dehydrogenase complex"/>
    <property type="match status" value="1"/>
</dbReference>
<dbReference type="GO" id="GO:0031405">
    <property type="term" value="F:lipoic acid binding"/>
    <property type="evidence" value="ECO:0007669"/>
    <property type="project" value="TreeGrafter"/>
</dbReference>
<organism evidence="10 11">
    <name type="scientific">Umezawaea endophytica</name>
    <dbReference type="NCBI Taxonomy" id="1654476"/>
    <lineage>
        <taxon>Bacteria</taxon>
        <taxon>Bacillati</taxon>
        <taxon>Actinomycetota</taxon>
        <taxon>Actinomycetes</taxon>
        <taxon>Pseudonocardiales</taxon>
        <taxon>Pseudonocardiaceae</taxon>
        <taxon>Umezawaea</taxon>
    </lineage>
</organism>
<dbReference type="Pfam" id="PF02817">
    <property type="entry name" value="E3_binding"/>
    <property type="match status" value="1"/>
</dbReference>
<dbReference type="InterPro" id="IPR023213">
    <property type="entry name" value="CAT-like_dom_sf"/>
</dbReference>
<dbReference type="InterPro" id="IPR001078">
    <property type="entry name" value="2-oxoacid_DH_actylTfrase"/>
</dbReference>
<evidence type="ECO:0000259" key="9">
    <source>
        <dbReference type="PROSITE" id="PS51826"/>
    </source>
</evidence>
<dbReference type="Gene3D" id="3.30.559.10">
    <property type="entry name" value="Chloramphenicol acetyltransferase-like domain"/>
    <property type="match status" value="1"/>
</dbReference>
<feature type="region of interest" description="Disordered" evidence="7">
    <location>
        <begin position="90"/>
        <end position="122"/>
    </location>
</feature>
<dbReference type="SUPFAM" id="SSF52777">
    <property type="entry name" value="CoA-dependent acyltransferases"/>
    <property type="match status" value="1"/>
</dbReference>
<dbReference type="InterPro" id="IPR050743">
    <property type="entry name" value="2-oxoacid_DH_E2_comp"/>
</dbReference>
<dbReference type="Gene3D" id="2.40.50.100">
    <property type="match status" value="1"/>
</dbReference>
<dbReference type="GO" id="GO:0016407">
    <property type="term" value="F:acetyltransferase activity"/>
    <property type="evidence" value="ECO:0007669"/>
    <property type="project" value="TreeGrafter"/>
</dbReference>
<dbReference type="EC" id="2.3.1.-" evidence="6"/>
<evidence type="ECO:0000256" key="7">
    <source>
        <dbReference type="SAM" id="MobiDB-lite"/>
    </source>
</evidence>
<protein>
    <recommendedName>
        <fullName evidence="6">Dihydrolipoamide acetyltransferase component of pyruvate dehydrogenase complex</fullName>
        <ecNumber evidence="6">2.3.1.-</ecNumber>
    </recommendedName>
</protein>
<evidence type="ECO:0000256" key="2">
    <source>
        <dbReference type="ARBA" id="ARBA00007317"/>
    </source>
</evidence>
<keyword evidence="4 6" id="KW-0450">Lipoyl</keyword>
<evidence type="ECO:0000256" key="1">
    <source>
        <dbReference type="ARBA" id="ARBA00001938"/>
    </source>
</evidence>
<evidence type="ECO:0000313" key="11">
    <source>
        <dbReference type="Proteomes" id="UP001141259"/>
    </source>
</evidence>
<feature type="domain" description="Peripheral subunit-binding (PSBD)" evidence="9">
    <location>
        <begin position="119"/>
        <end position="156"/>
    </location>
</feature>
<evidence type="ECO:0000256" key="4">
    <source>
        <dbReference type="ARBA" id="ARBA00022823"/>
    </source>
</evidence>
<dbReference type="PROSITE" id="PS00189">
    <property type="entry name" value="LIPOYL"/>
    <property type="match status" value="1"/>
</dbReference>
<evidence type="ECO:0000313" key="10">
    <source>
        <dbReference type="EMBL" id="MCS7478018.1"/>
    </source>
</evidence>
<dbReference type="InterPro" id="IPR000089">
    <property type="entry name" value="Biotin_lipoyl"/>
</dbReference>
<dbReference type="SUPFAM" id="SSF51230">
    <property type="entry name" value="Single hybrid motif"/>
    <property type="match status" value="1"/>
</dbReference>
<proteinExistence type="inferred from homology"/>
<dbReference type="PROSITE" id="PS51826">
    <property type="entry name" value="PSBD"/>
    <property type="match status" value="1"/>
</dbReference>
<keyword evidence="5 6" id="KW-0012">Acyltransferase</keyword>
<dbReference type="Pfam" id="PF00198">
    <property type="entry name" value="2-oxoacid_dh"/>
    <property type="match status" value="1"/>
</dbReference>
<dbReference type="EMBL" id="JANYMP010000005">
    <property type="protein sequence ID" value="MCS7478018.1"/>
    <property type="molecule type" value="Genomic_DNA"/>
</dbReference>
<evidence type="ECO:0000256" key="5">
    <source>
        <dbReference type="ARBA" id="ARBA00023315"/>
    </source>
</evidence>
<feature type="domain" description="Lipoyl-binding" evidence="8">
    <location>
        <begin position="3"/>
        <end position="78"/>
    </location>
</feature>
<dbReference type="PANTHER" id="PTHR43178">
    <property type="entry name" value="DIHYDROLIPOAMIDE ACETYLTRANSFERASE COMPONENT OF PYRUVATE DEHYDROGENASE COMPLEX"/>
    <property type="match status" value="1"/>
</dbReference>
<dbReference type="GO" id="GO:0005737">
    <property type="term" value="C:cytoplasm"/>
    <property type="evidence" value="ECO:0007669"/>
    <property type="project" value="TreeGrafter"/>
</dbReference>
<keyword evidence="3 6" id="KW-0808">Transferase</keyword>
<gene>
    <name evidence="10" type="ORF">NZH93_14240</name>
</gene>
<evidence type="ECO:0000256" key="6">
    <source>
        <dbReference type="RuleBase" id="RU003423"/>
    </source>
</evidence>
<dbReference type="Pfam" id="PF00364">
    <property type="entry name" value="Biotin_lipoyl"/>
    <property type="match status" value="1"/>
</dbReference>
<dbReference type="InterPro" id="IPR011053">
    <property type="entry name" value="Single_hybrid_motif"/>
</dbReference>
<dbReference type="InterPro" id="IPR004167">
    <property type="entry name" value="PSBD"/>
</dbReference>